<keyword evidence="2" id="KW-1133">Transmembrane helix</keyword>
<sequence>MEGSTELPPLSPPQLPLSKHGRSLTPKGPKGHRFTNLGDAHLAITSRLASRSAGRSISSTKSPASSSSSVNVLTRTTNSVDSAPPAQPMEFAYADRSVNGRCLTLSYTLGRSTTKLDHVPREPPFQESDEIVQALSTGIGCNQDSSTGNSPFDDSPDNREPRETGSTVENIYKQYLPSTLLESSPSTGRGISSNDQDLQYPLSPSASAHGDGIDVNYRLEDMKSQELPRVTQKSDGHTLNKARWDMYFSPGDAPEVPLPDLPHIDDDPQTSTGGLGNGCVYYDSITQSPKSLSDSQDLLSGVPKEAKIAGSSPSALDRTARHQSGPLLSREPSVKTRPAHNSAISFGALFTHPGHPQSLRERLQRESYISHCGLSNAGFSSGGLTSDSDEDPFKFDRGSYTIFLKPSREREVSAALRRVSGISAAHTKGTVYSPPATPPHAVRVNNPLFNKLQFYQASAVEHAWEGEDTRNQIKINVNVKPPNVDSGPQEHHDIAGREPITNGLGIDPFHRIAFGGASDGGDWETVVTSTGQFDSNRACASGTDFNEMLPAKITGGSIADYSDCSSFPVQSFDGFASTDRILQHPSGDAIPSTRHLRTLKETGRPIFLPKPRIHRVNGYPQDSNRLFTDPTTGTTSSSSARAFISEKFIAPFRSQNSKLRGQIRNVYNNLDQQSKFKSQNSFFSDCSGNGGAAKEARVNGRRQDKAAPIANFKEAMARKDNQSQVLFDFPLIPLAEAARLQAIRRESGEDGQTYASSTRTRKNSSIVSSRVTHKTTPPTPSMVARPLPTHCRRPTPFTALESATPHSSVNYGRGVSYMSPLSSGSPPPPGISMFPHSCRNPFSSVHGSLRSNSTFPTPLLSSDTPHLRTKARRDRVRRLGQVPDLRDLANAEAATAFGILSEDAYLSWEARRRRQLYYYLMCALCIFPFIAPLVYKGTFDSALRWYTKGETDTLNRKQRRRVLVLASAFSAIWLCTIAVVVTLLVSRNKSSRA</sequence>
<feature type="transmembrane region" description="Helical" evidence="2">
    <location>
        <begin position="962"/>
        <end position="985"/>
    </location>
</feature>
<feature type="compositionally biased region" description="Polar residues" evidence="1">
    <location>
        <begin position="139"/>
        <end position="152"/>
    </location>
</feature>
<dbReference type="AlphaFoldDB" id="A0AA40EEV0"/>
<gene>
    <name evidence="3" type="ORF">B0T26DRAFT_633042</name>
</gene>
<reference evidence="3" key="1">
    <citation type="submission" date="2023-06" db="EMBL/GenBank/DDBJ databases">
        <title>Genome-scale phylogeny and comparative genomics of the fungal order Sordariales.</title>
        <authorList>
            <consortium name="Lawrence Berkeley National Laboratory"/>
            <person name="Hensen N."/>
            <person name="Bonometti L."/>
            <person name="Westerberg I."/>
            <person name="Brannstrom I.O."/>
            <person name="Guillou S."/>
            <person name="Cros-Aarteil S."/>
            <person name="Calhoun S."/>
            <person name="Haridas S."/>
            <person name="Kuo A."/>
            <person name="Mondo S."/>
            <person name="Pangilinan J."/>
            <person name="Riley R."/>
            <person name="LaButti K."/>
            <person name="Andreopoulos B."/>
            <person name="Lipzen A."/>
            <person name="Chen C."/>
            <person name="Yanf M."/>
            <person name="Daum C."/>
            <person name="Ng V."/>
            <person name="Clum A."/>
            <person name="Steindorff A."/>
            <person name="Ohm R."/>
            <person name="Martin F."/>
            <person name="Silar P."/>
            <person name="Natvig D."/>
            <person name="Lalanne C."/>
            <person name="Gautier V."/>
            <person name="Ament-velasquez S.L."/>
            <person name="Kruys A."/>
            <person name="Hutchinson M.I."/>
            <person name="Powell A.J."/>
            <person name="Barry K."/>
            <person name="Miller A.N."/>
            <person name="Grigoriev I.V."/>
            <person name="Debuchy R."/>
            <person name="Gladieux P."/>
            <person name="Thoren M.H."/>
            <person name="Johannesson H."/>
        </authorList>
    </citation>
    <scope>NUCLEOTIDE SEQUENCE</scope>
    <source>
        <strain evidence="3">SMH2392-1A</strain>
    </source>
</reference>
<feature type="region of interest" description="Disordered" evidence="1">
    <location>
        <begin position="747"/>
        <end position="788"/>
    </location>
</feature>
<feature type="region of interest" description="Disordered" evidence="1">
    <location>
        <begin position="292"/>
        <end position="338"/>
    </location>
</feature>
<feature type="region of interest" description="Disordered" evidence="1">
    <location>
        <begin position="53"/>
        <end position="86"/>
    </location>
</feature>
<organism evidence="3 4">
    <name type="scientific">Lasiosphaeria miniovina</name>
    <dbReference type="NCBI Taxonomy" id="1954250"/>
    <lineage>
        <taxon>Eukaryota</taxon>
        <taxon>Fungi</taxon>
        <taxon>Dikarya</taxon>
        <taxon>Ascomycota</taxon>
        <taxon>Pezizomycotina</taxon>
        <taxon>Sordariomycetes</taxon>
        <taxon>Sordariomycetidae</taxon>
        <taxon>Sordariales</taxon>
        <taxon>Lasiosphaeriaceae</taxon>
        <taxon>Lasiosphaeria</taxon>
    </lineage>
</organism>
<dbReference type="GeneID" id="85319774"/>
<evidence type="ECO:0000313" key="3">
    <source>
        <dbReference type="EMBL" id="KAK0734916.1"/>
    </source>
</evidence>
<accession>A0AA40EEV0</accession>
<comment type="caution">
    <text evidence="3">The sequence shown here is derived from an EMBL/GenBank/DDBJ whole genome shotgun (WGS) entry which is preliminary data.</text>
</comment>
<feature type="transmembrane region" description="Helical" evidence="2">
    <location>
        <begin position="916"/>
        <end position="935"/>
    </location>
</feature>
<evidence type="ECO:0000256" key="2">
    <source>
        <dbReference type="SAM" id="Phobius"/>
    </source>
</evidence>
<dbReference type="RefSeq" id="XP_060303793.1">
    <property type="nucleotide sequence ID" value="XM_060436504.1"/>
</dbReference>
<feature type="compositionally biased region" description="Low complexity" evidence="1">
    <location>
        <begin position="56"/>
        <end position="69"/>
    </location>
</feature>
<evidence type="ECO:0000256" key="1">
    <source>
        <dbReference type="SAM" id="MobiDB-lite"/>
    </source>
</evidence>
<feature type="compositionally biased region" description="Polar residues" evidence="1">
    <location>
        <begin position="189"/>
        <end position="206"/>
    </location>
</feature>
<feature type="region of interest" description="Disordered" evidence="1">
    <location>
        <begin position="139"/>
        <end position="212"/>
    </location>
</feature>
<feature type="region of interest" description="Disordered" evidence="1">
    <location>
        <begin position="1"/>
        <end position="38"/>
    </location>
</feature>
<name>A0AA40EEV0_9PEZI</name>
<keyword evidence="2" id="KW-0812">Transmembrane</keyword>
<keyword evidence="4" id="KW-1185">Reference proteome</keyword>
<proteinExistence type="predicted"/>
<evidence type="ECO:0000313" key="4">
    <source>
        <dbReference type="Proteomes" id="UP001172101"/>
    </source>
</evidence>
<dbReference type="EMBL" id="JAUIRO010000001">
    <property type="protein sequence ID" value="KAK0734916.1"/>
    <property type="molecule type" value="Genomic_DNA"/>
</dbReference>
<keyword evidence="2" id="KW-0472">Membrane</keyword>
<feature type="compositionally biased region" description="Polar residues" evidence="1">
    <location>
        <begin position="753"/>
        <end position="776"/>
    </location>
</feature>
<dbReference type="Proteomes" id="UP001172101">
    <property type="component" value="Unassembled WGS sequence"/>
</dbReference>
<protein>
    <submittedName>
        <fullName evidence="3">Uncharacterized protein</fullName>
    </submittedName>
</protein>
<feature type="compositionally biased region" description="Low complexity" evidence="1">
    <location>
        <begin position="176"/>
        <end position="187"/>
    </location>
</feature>
<feature type="compositionally biased region" description="Polar residues" evidence="1">
    <location>
        <begin position="70"/>
        <end position="81"/>
    </location>
</feature>